<keyword evidence="1" id="KW-0175">Coiled coil</keyword>
<evidence type="ECO:0000313" key="4">
    <source>
        <dbReference type="Proteomes" id="UP001189429"/>
    </source>
</evidence>
<feature type="compositionally biased region" description="Low complexity" evidence="2">
    <location>
        <begin position="779"/>
        <end position="803"/>
    </location>
</feature>
<feature type="region of interest" description="Disordered" evidence="2">
    <location>
        <begin position="607"/>
        <end position="714"/>
    </location>
</feature>
<feature type="compositionally biased region" description="Basic and acidic residues" evidence="2">
    <location>
        <begin position="66"/>
        <end position="246"/>
    </location>
</feature>
<protein>
    <submittedName>
        <fullName evidence="3">Uncharacterized protein</fullName>
    </submittedName>
</protein>
<reference evidence="3" key="1">
    <citation type="submission" date="2023-10" db="EMBL/GenBank/DDBJ databases">
        <authorList>
            <person name="Chen Y."/>
            <person name="Shah S."/>
            <person name="Dougan E. K."/>
            <person name="Thang M."/>
            <person name="Chan C."/>
        </authorList>
    </citation>
    <scope>NUCLEOTIDE SEQUENCE [LARGE SCALE GENOMIC DNA]</scope>
</reference>
<sequence length="803" mass="86306">MPPPGARDAARSPRAGRHGGHHDGDGRRHCGRDGAPPGVAEAPAEPASALGGRRSSWEGFSAAAGSRDDGRDRGDSVDVGGGRDRLDDGRGGRGQRERDDAGGGRDQRDRDDWGGRDRLDDGRGGRGQRERDDAGGRRDQRDRDDRGGRNRLDGGRGGRGQRERDDAGGGRDQRDRDDWGGRDRLDDGRGGRGQRDPVEGWYRRDRDDRGGKDRRDDGRGGRGQRDRDDDYGSRDRLDDRCEREWQDCGGARGRRDQQDAGGLRDDRRSPAGAVGAGAGARGGGPRSPWEGRGVGGGSNLAALCSPDGPRGGQDLASTPPPRGWASDAMPPARAAGLALGARRAGASPVRGASPLSGAMGYRSASEVSLGEPDPGSLVWQGPLLQERPRVVGTAGFLAELEQVLMLVEQQSLQMVRETQADIEEVQHDVLTLLEGLQAMRAARELSEEKNQRRERAIEGRRQAVVAETIGAREELEAKLRELWQHQVGALQQVYHDQPAGILGAEGVQRVGQQVRQIREELEAERHARQGRSEGLLSSLEAELRGAREAMLAHSRQRFETEAKGVQLAEDVRAEIRELLRHEVAEREAVQDKLLSLLEARGPLHVASRRPSAALGGGLRKPWEALGGPRGPPSASVVRSVGRPRSQRTSPPAASTTLRPQRAPPPAPTGRTWRGGRRRGAARLGRRRRPRLGLTQISPPLATVGGARGPPSARSPSCFIARRWETVPQLRNRQGVQATISNPAGPVLKKGRSLRLVSARVTASRWTRISTATTTAGIPSTGSSTRFGGASSSSALVGSLCLPP</sequence>
<feature type="compositionally biased region" description="Basic residues" evidence="2">
    <location>
        <begin position="673"/>
        <end position="690"/>
    </location>
</feature>
<feature type="compositionally biased region" description="Basic and acidic residues" evidence="2">
    <location>
        <begin position="253"/>
        <end position="269"/>
    </location>
</feature>
<dbReference type="EMBL" id="CAUYUJ010017420">
    <property type="protein sequence ID" value="CAK0874686.1"/>
    <property type="molecule type" value="Genomic_DNA"/>
</dbReference>
<proteinExistence type="predicted"/>
<evidence type="ECO:0000313" key="3">
    <source>
        <dbReference type="EMBL" id="CAK0874686.1"/>
    </source>
</evidence>
<accession>A0ABN9VMV6</accession>
<comment type="caution">
    <text evidence="3">The sequence shown here is derived from an EMBL/GenBank/DDBJ whole genome shotgun (WGS) entry which is preliminary data.</text>
</comment>
<feature type="compositionally biased region" description="Basic and acidic residues" evidence="2">
    <location>
        <begin position="21"/>
        <end position="32"/>
    </location>
</feature>
<evidence type="ECO:0000256" key="1">
    <source>
        <dbReference type="SAM" id="Coils"/>
    </source>
</evidence>
<feature type="compositionally biased region" description="Gly residues" evidence="2">
    <location>
        <begin position="274"/>
        <end position="285"/>
    </location>
</feature>
<feature type="coiled-coil region" evidence="1">
    <location>
        <begin position="507"/>
        <end position="556"/>
    </location>
</feature>
<feature type="region of interest" description="Disordered" evidence="2">
    <location>
        <begin position="1"/>
        <end position="329"/>
    </location>
</feature>
<feature type="region of interest" description="Disordered" evidence="2">
    <location>
        <begin position="776"/>
        <end position="803"/>
    </location>
</feature>
<dbReference type="Proteomes" id="UP001189429">
    <property type="component" value="Unassembled WGS sequence"/>
</dbReference>
<keyword evidence="4" id="KW-1185">Reference proteome</keyword>
<feature type="compositionally biased region" description="Low complexity" evidence="2">
    <location>
        <begin position="33"/>
        <end position="52"/>
    </location>
</feature>
<name>A0ABN9VMV6_9DINO</name>
<evidence type="ECO:0000256" key="2">
    <source>
        <dbReference type="SAM" id="MobiDB-lite"/>
    </source>
</evidence>
<organism evidence="3 4">
    <name type="scientific">Prorocentrum cordatum</name>
    <dbReference type="NCBI Taxonomy" id="2364126"/>
    <lineage>
        <taxon>Eukaryota</taxon>
        <taxon>Sar</taxon>
        <taxon>Alveolata</taxon>
        <taxon>Dinophyceae</taxon>
        <taxon>Prorocentrales</taxon>
        <taxon>Prorocentraceae</taxon>
        <taxon>Prorocentrum</taxon>
    </lineage>
</organism>
<gene>
    <name evidence="3" type="ORF">PCOR1329_LOCUS59514</name>
</gene>